<accession>A9PHI6</accession>
<organism evidence="1">
    <name type="scientific">Populus trichocarpa</name>
    <name type="common">Western balsam poplar</name>
    <name type="synonym">Populus balsamifera subsp. trichocarpa</name>
    <dbReference type="NCBI Taxonomy" id="3694"/>
    <lineage>
        <taxon>Eukaryota</taxon>
        <taxon>Viridiplantae</taxon>
        <taxon>Streptophyta</taxon>
        <taxon>Embryophyta</taxon>
        <taxon>Tracheophyta</taxon>
        <taxon>Spermatophyta</taxon>
        <taxon>Magnoliopsida</taxon>
        <taxon>eudicotyledons</taxon>
        <taxon>Gunneridae</taxon>
        <taxon>Pentapetalae</taxon>
        <taxon>rosids</taxon>
        <taxon>fabids</taxon>
        <taxon>Malpighiales</taxon>
        <taxon>Salicaceae</taxon>
        <taxon>Saliceae</taxon>
        <taxon>Populus</taxon>
    </lineage>
</organism>
<sequence length="59" mass="6803">MDVSLTTIELKPLQEQYHLYDPFCWQTFGELKTPTMPPISCLQIGKPSGNRPQRDYDAC</sequence>
<dbReference type="CAZy" id="GH28">
    <property type="family name" value="Glycoside Hydrolase Family 28"/>
</dbReference>
<dbReference type="AlphaFoldDB" id="A9PHI6"/>
<evidence type="ECO:0000313" key="1">
    <source>
        <dbReference type="EMBL" id="ABK95839.1"/>
    </source>
</evidence>
<dbReference type="EMBL" id="EF147839">
    <property type="protein sequence ID" value="ABK95839.1"/>
    <property type="molecule type" value="mRNA"/>
</dbReference>
<dbReference type="ExpressionAtlas" id="A9PHI6">
    <property type="expression patterns" value="baseline and differential"/>
</dbReference>
<protein>
    <submittedName>
        <fullName evidence="1">Uncharacterized protein</fullName>
    </submittedName>
</protein>
<name>A9PHI6_POPTR</name>
<reference evidence="1" key="1">
    <citation type="journal article" date="2008" name="BMC Genomics">
        <title>Analysis of 4,664 high-quality sequence-finished poplar full-length cDNA clones and their utility for the discovery of genes responding to insect feeding.</title>
        <authorList>
            <person name="Ralph S.G."/>
            <person name="Chun H.J."/>
            <person name="Cooper D."/>
            <person name="Kirkpatrick R."/>
            <person name="Kolosova N."/>
            <person name="Gunter L."/>
            <person name="Tuskan G.A."/>
            <person name="Douglas C.J."/>
            <person name="Holt R.A."/>
            <person name="Jones S.J."/>
            <person name="Marra M.A."/>
            <person name="Bohlmann J."/>
        </authorList>
    </citation>
    <scope>NUCLEOTIDE SEQUENCE</scope>
    <source>
        <tissue evidence="1">Young and mature leaves</tissue>
    </source>
</reference>
<proteinExistence type="evidence at transcript level"/>